<feature type="transmembrane region" description="Helical" evidence="7">
    <location>
        <begin position="280"/>
        <end position="299"/>
    </location>
</feature>
<name>A0AAU8IEK7_9BACL</name>
<keyword evidence="3" id="KW-0547">Nucleotide-binding</keyword>
<dbReference type="SUPFAM" id="SSF52540">
    <property type="entry name" value="P-loop containing nucleoside triphosphate hydrolases"/>
    <property type="match status" value="1"/>
</dbReference>
<evidence type="ECO:0000256" key="4">
    <source>
        <dbReference type="ARBA" id="ARBA00022840"/>
    </source>
</evidence>
<dbReference type="EMBL" id="CP159510">
    <property type="protein sequence ID" value="XCJ16689.1"/>
    <property type="molecule type" value="Genomic_DNA"/>
</dbReference>
<dbReference type="PANTHER" id="PTHR24221:SF646">
    <property type="entry name" value="HAEMOLYSIN SECRETION ATP-BINDING PROTEIN"/>
    <property type="match status" value="1"/>
</dbReference>
<dbReference type="Pfam" id="PF00005">
    <property type="entry name" value="ABC_tran"/>
    <property type="match status" value="1"/>
</dbReference>
<dbReference type="PROSITE" id="PS50893">
    <property type="entry name" value="ABC_TRANSPORTER_2"/>
    <property type="match status" value="1"/>
</dbReference>
<evidence type="ECO:0000313" key="10">
    <source>
        <dbReference type="EMBL" id="XCJ16689.1"/>
    </source>
</evidence>
<evidence type="ECO:0000259" key="8">
    <source>
        <dbReference type="PROSITE" id="PS50893"/>
    </source>
</evidence>
<feature type="domain" description="ABC transporter" evidence="8">
    <location>
        <begin position="374"/>
        <end position="611"/>
    </location>
</feature>
<dbReference type="GO" id="GO:0034040">
    <property type="term" value="F:ATPase-coupled lipid transmembrane transporter activity"/>
    <property type="evidence" value="ECO:0007669"/>
    <property type="project" value="TreeGrafter"/>
</dbReference>
<evidence type="ECO:0000256" key="2">
    <source>
        <dbReference type="ARBA" id="ARBA00022692"/>
    </source>
</evidence>
<keyword evidence="6 7" id="KW-0472">Membrane</keyword>
<evidence type="ECO:0000256" key="3">
    <source>
        <dbReference type="ARBA" id="ARBA00022741"/>
    </source>
</evidence>
<feature type="transmembrane region" description="Helical" evidence="7">
    <location>
        <begin position="69"/>
        <end position="86"/>
    </location>
</feature>
<evidence type="ECO:0000256" key="7">
    <source>
        <dbReference type="SAM" id="Phobius"/>
    </source>
</evidence>
<dbReference type="InterPro" id="IPR017871">
    <property type="entry name" value="ABC_transporter-like_CS"/>
</dbReference>
<evidence type="ECO:0000259" key="9">
    <source>
        <dbReference type="PROSITE" id="PS50929"/>
    </source>
</evidence>
<evidence type="ECO:0000256" key="6">
    <source>
        <dbReference type="ARBA" id="ARBA00023136"/>
    </source>
</evidence>
<protein>
    <submittedName>
        <fullName evidence="10">ABC transporter ATP-binding protein</fullName>
    </submittedName>
</protein>
<dbReference type="Gene3D" id="1.20.1560.10">
    <property type="entry name" value="ABC transporter type 1, transmembrane domain"/>
    <property type="match status" value="1"/>
</dbReference>
<dbReference type="PROSITE" id="PS00211">
    <property type="entry name" value="ABC_TRANSPORTER_1"/>
    <property type="match status" value="1"/>
</dbReference>
<dbReference type="RefSeq" id="WP_353948110.1">
    <property type="nucleotide sequence ID" value="NZ_CP159510.1"/>
</dbReference>
<evidence type="ECO:0000256" key="1">
    <source>
        <dbReference type="ARBA" id="ARBA00004651"/>
    </source>
</evidence>
<dbReference type="SUPFAM" id="SSF90123">
    <property type="entry name" value="ABC transporter transmembrane region"/>
    <property type="match status" value="1"/>
</dbReference>
<dbReference type="GO" id="GO:0005886">
    <property type="term" value="C:plasma membrane"/>
    <property type="evidence" value="ECO:0007669"/>
    <property type="project" value="UniProtKB-SubCell"/>
</dbReference>
<proteinExistence type="predicted"/>
<dbReference type="AlphaFoldDB" id="A0AAU8IEK7"/>
<dbReference type="GO" id="GO:0016887">
    <property type="term" value="F:ATP hydrolysis activity"/>
    <property type="evidence" value="ECO:0007669"/>
    <property type="project" value="InterPro"/>
</dbReference>
<feature type="transmembrane region" description="Helical" evidence="7">
    <location>
        <begin position="154"/>
        <end position="173"/>
    </location>
</feature>
<dbReference type="InterPro" id="IPR039421">
    <property type="entry name" value="Type_1_exporter"/>
</dbReference>
<comment type="subcellular location">
    <subcellularLocation>
        <location evidence="1">Cell membrane</location>
        <topology evidence="1">Multi-pass membrane protein</topology>
    </subcellularLocation>
</comment>
<dbReference type="InterPro" id="IPR011527">
    <property type="entry name" value="ABC1_TM_dom"/>
</dbReference>
<dbReference type="InterPro" id="IPR003439">
    <property type="entry name" value="ABC_transporter-like_ATP-bd"/>
</dbReference>
<keyword evidence="5 7" id="KW-1133">Transmembrane helix</keyword>
<feature type="transmembrane region" description="Helical" evidence="7">
    <location>
        <begin position="185"/>
        <end position="209"/>
    </location>
</feature>
<feature type="domain" description="ABC transmembrane type-1" evidence="9">
    <location>
        <begin position="154"/>
        <end position="336"/>
    </location>
</feature>
<reference evidence="10" key="1">
    <citation type="submission" date="2024-06" db="EMBL/GenBank/DDBJ databases">
        <authorList>
            <person name="Fan A."/>
            <person name="Zhang F.Y."/>
            <person name="Zhang L."/>
        </authorList>
    </citation>
    <scope>NUCLEOTIDE SEQUENCE</scope>
    <source>
        <strain evidence="10">Y61</strain>
    </source>
</reference>
<gene>
    <name evidence="10" type="ORF">ABNN70_13730</name>
</gene>
<organism evidence="10">
    <name type="scientific">Sporolactobacillus sp. Y61</name>
    <dbReference type="NCBI Taxonomy" id="3160863"/>
    <lineage>
        <taxon>Bacteria</taxon>
        <taxon>Bacillati</taxon>
        <taxon>Bacillota</taxon>
        <taxon>Bacilli</taxon>
        <taxon>Bacillales</taxon>
        <taxon>Sporolactobacillaceae</taxon>
        <taxon>Sporolactobacillus</taxon>
    </lineage>
</organism>
<dbReference type="SMART" id="SM00382">
    <property type="entry name" value="AAA"/>
    <property type="match status" value="1"/>
</dbReference>
<dbReference type="Gene3D" id="3.40.50.300">
    <property type="entry name" value="P-loop containing nucleotide triphosphate hydrolases"/>
    <property type="match status" value="1"/>
</dbReference>
<accession>A0AAU8IEK7</accession>
<dbReference type="InterPro" id="IPR027417">
    <property type="entry name" value="P-loop_NTPase"/>
</dbReference>
<dbReference type="InterPro" id="IPR036640">
    <property type="entry name" value="ABC1_TM_sf"/>
</dbReference>
<sequence>MNRTTDKTSLKDRWHILWRGMGIVQRMVPSLLPAAAAGALLKSFSPFITIYITARIIDELFGSRSVSKLAFLVGTAIILNLAALLLQKAMERIKDKGDYRLYYFGKIEMDGLILSTDYENVEKPDFHLRKQKIDEACQMHRRGIWQLPELTERFLTSLCTVVFSIILAFPVFIPPASNVSHSFIASPWLSVLFLGMIILSSAYTVWSNARFSKWAFKRMDRVMPINRIFSFYADLMEDHKFGKDVRIYQQQSLISESYKRFITGNQKLFEHDISKKQSRFYGVNAAISSIITGFVYLFVGMKALIGLISIGSVVQYVGAISQFTTGFAELITSATDSWQNIDYVNLYFDFLDTPNPKYKGTLPVEKRMDNDYEIEFRNVSFTYPGAESPALKNISLKLKIGQHFAVVGRNGSGKTTFIKLLTRLYDPQEGEILLNGINIQKYNYQEYLNLFSVVFQDFQLFAFSAGQNVATDVHYDRERAMACLDEAGVGNRIRRMPEGLDTPLYKVGDDGVDISGGEAQKIAIARALYKNAPFVVLDEPTAALDPVAEYEIYAKFQEIVGNKTAIYISHRLSSCRFCDRILVFNKGNLIQSGSHNELIHEENGQYFKLWQAQAQYYKENA</sequence>
<evidence type="ECO:0000256" key="5">
    <source>
        <dbReference type="ARBA" id="ARBA00022989"/>
    </source>
</evidence>
<dbReference type="PANTHER" id="PTHR24221">
    <property type="entry name" value="ATP-BINDING CASSETTE SUB-FAMILY B"/>
    <property type="match status" value="1"/>
</dbReference>
<dbReference type="GO" id="GO:0005524">
    <property type="term" value="F:ATP binding"/>
    <property type="evidence" value="ECO:0007669"/>
    <property type="project" value="UniProtKB-KW"/>
</dbReference>
<dbReference type="InterPro" id="IPR003593">
    <property type="entry name" value="AAA+_ATPase"/>
</dbReference>
<keyword evidence="4 10" id="KW-0067">ATP-binding</keyword>
<feature type="transmembrane region" description="Helical" evidence="7">
    <location>
        <begin position="31"/>
        <end position="57"/>
    </location>
</feature>
<dbReference type="PROSITE" id="PS50929">
    <property type="entry name" value="ABC_TM1F"/>
    <property type="match status" value="1"/>
</dbReference>
<keyword evidence="2 7" id="KW-0812">Transmembrane</keyword>
<dbReference type="GO" id="GO:0140359">
    <property type="term" value="F:ABC-type transporter activity"/>
    <property type="evidence" value="ECO:0007669"/>
    <property type="project" value="InterPro"/>
</dbReference>